<name>A0A915KWX0_ROMCU</name>
<dbReference type="AlphaFoldDB" id="A0A915KWX0"/>
<proteinExistence type="predicted"/>
<reference evidence="2" key="1">
    <citation type="submission" date="2022-11" db="UniProtKB">
        <authorList>
            <consortium name="WormBaseParasite"/>
        </authorList>
    </citation>
    <scope>IDENTIFICATION</scope>
</reference>
<organism evidence="1 2">
    <name type="scientific">Romanomermis culicivorax</name>
    <name type="common">Nematode worm</name>
    <dbReference type="NCBI Taxonomy" id="13658"/>
    <lineage>
        <taxon>Eukaryota</taxon>
        <taxon>Metazoa</taxon>
        <taxon>Ecdysozoa</taxon>
        <taxon>Nematoda</taxon>
        <taxon>Enoplea</taxon>
        <taxon>Dorylaimia</taxon>
        <taxon>Mermithida</taxon>
        <taxon>Mermithoidea</taxon>
        <taxon>Mermithidae</taxon>
        <taxon>Romanomermis</taxon>
    </lineage>
</organism>
<dbReference type="WBParaSite" id="nRc.2.0.1.t43447-RA">
    <property type="protein sequence ID" value="nRc.2.0.1.t43447-RA"/>
    <property type="gene ID" value="nRc.2.0.1.g43447"/>
</dbReference>
<evidence type="ECO:0000313" key="1">
    <source>
        <dbReference type="Proteomes" id="UP000887565"/>
    </source>
</evidence>
<sequence>MFSRTLLRAVIFLFNNQKTIVGMVSTPCCPNSYHPSSKIWINVSSALSSVIDYTFYDITREIRKIWAYEVDDSAAVLKDGKIFEGGTTSLLCPAGYESRNPHHTDIMDL</sequence>
<dbReference type="Proteomes" id="UP000887565">
    <property type="component" value="Unplaced"/>
</dbReference>
<accession>A0A915KWX0</accession>
<keyword evidence="1" id="KW-1185">Reference proteome</keyword>
<protein>
    <submittedName>
        <fullName evidence="2">Uncharacterized protein</fullName>
    </submittedName>
</protein>
<evidence type="ECO:0000313" key="2">
    <source>
        <dbReference type="WBParaSite" id="nRc.2.0.1.t43447-RA"/>
    </source>
</evidence>